<accession>A0A848BPU5</accession>
<dbReference type="Proteomes" id="UP000591071">
    <property type="component" value="Unassembled WGS sequence"/>
</dbReference>
<evidence type="ECO:0000313" key="2">
    <source>
        <dbReference type="Proteomes" id="UP000591071"/>
    </source>
</evidence>
<proteinExistence type="predicted"/>
<protein>
    <submittedName>
        <fullName evidence="1">Uncharacterized protein</fullName>
    </submittedName>
</protein>
<organism evidence="1 2">
    <name type="scientific">Megasphaera hexanoica</name>
    <dbReference type="NCBI Taxonomy" id="1675036"/>
    <lineage>
        <taxon>Bacteria</taxon>
        <taxon>Bacillati</taxon>
        <taxon>Bacillota</taxon>
        <taxon>Negativicutes</taxon>
        <taxon>Veillonellales</taxon>
        <taxon>Veillonellaceae</taxon>
        <taxon>Megasphaera</taxon>
    </lineage>
</organism>
<reference evidence="1 2" key="1">
    <citation type="submission" date="2020-04" db="EMBL/GenBank/DDBJ databases">
        <authorList>
            <person name="Hitch T.C.A."/>
            <person name="Wylensek D."/>
            <person name="Clavel T."/>
        </authorList>
    </citation>
    <scope>NUCLEOTIDE SEQUENCE [LARGE SCALE GENOMIC DNA]</scope>
    <source>
        <strain evidence="1 2">Oil-RF-744-FAT-WT-6-1</strain>
    </source>
</reference>
<dbReference type="GO" id="GO:0003676">
    <property type="term" value="F:nucleic acid binding"/>
    <property type="evidence" value="ECO:0007669"/>
    <property type="project" value="InterPro"/>
</dbReference>
<dbReference type="EMBL" id="JABAFG010000004">
    <property type="protein sequence ID" value="NME27752.1"/>
    <property type="molecule type" value="Genomic_DNA"/>
</dbReference>
<gene>
    <name evidence="1" type="ORF">HF872_03800</name>
</gene>
<dbReference type="AlphaFoldDB" id="A0A848BPU5"/>
<comment type="caution">
    <text evidence="1">The sequence shown here is derived from an EMBL/GenBank/DDBJ whole genome shotgun (WGS) entry which is preliminary data.</text>
</comment>
<evidence type="ECO:0000313" key="1">
    <source>
        <dbReference type="EMBL" id="NME27752.1"/>
    </source>
</evidence>
<name>A0A848BPU5_9FIRM</name>
<sequence length="224" mass="26361">MTNSLEKCSVKQNCAHRYDCGWCEDYSDYQPYDIRIKSPRQLKKKEKKVAERKIKKLADASKRGKANRRNGRAAERQVERLLNDIGLKAERTPLSGALKANNLIGNMKDKVAGDIRITINKEKTLRVECKRNIRSDAWYRLLDKGVIHIDGFCYGLRWQLFEYLVHGVLPDEQPVEVEDKRFKKLHSYFDQDDSDMVVVTKPYSQPLIFLREETYDFFKEEYCK</sequence>
<dbReference type="RefSeq" id="WP_170087285.1">
    <property type="nucleotide sequence ID" value="NZ_JABAFG010000004.1"/>
</dbReference>
<dbReference type="Gene3D" id="3.40.1350.10">
    <property type="match status" value="1"/>
</dbReference>
<dbReference type="InterPro" id="IPR011856">
    <property type="entry name" value="tRNA_endonuc-like_dom_sf"/>
</dbReference>